<proteinExistence type="predicted"/>
<reference evidence="1 2" key="1">
    <citation type="submission" date="2014-03" db="EMBL/GenBank/DDBJ databases">
        <title>Draft genome of the hookworm Oesophagostomum dentatum.</title>
        <authorList>
            <person name="Mitreva M."/>
        </authorList>
    </citation>
    <scope>NUCLEOTIDE SEQUENCE [LARGE SCALE GENOMIC DNA]</scope>
    <source>
        <strain evidence="1 2">OD-Hann</strain>
    </source>
</reference>
<dbReference type="AlphaFoldDB" id="A0A0B1T0D2"/>
<keyword evidence="2" id="KW-1185">Reference proteome</keyword>
<name>A0A0B1T0D2_OESDE</name>
<dbReference type="EMBL" id="KN552794">
    <property type="protein sequence ID" value="KHJ90664.1"/>
    <property type="molecule type" value="Genomic_DNA"/>
</dbReference>
<evidence type="ECO:0000313" key="1">
    <source>
        <dbReference type="EMBL" id="KHJ90664.1"/>
    </source>
</evidence>
<organism evidence="1 2">
    <name type="scientific">Oesophagostomum dentatum</name>
    <name type="common">Nodular worm</name>
    <dbReference type="NCBI Taxonomy" id="61180"/>
    <lineage>
        <taxon>Eukaryota</taxon>
        <taxon>Metazoa</taxon>
        <taxon>Ecdysozoa</taxon>
        <taxon>Nematoda</taxon>
        <taxon>Chromadorea</taxon>
        <taxon>Rhabditida</taxon>
        <taxon>Rhabditina</taxon>
        <taxon>Rhabditomorpha</taxon>
        <taxon>Strongyloidea</taxon>
        <taxon>Strongylidae</taxon>
        <taxon>Oesophagostomum</taxon>
    </lineage>
</organism>
<sequence length="103" mass="11732">MLCCGPKTLQAFFFQRRTFAKGEVVKETVEWLEWCPRPYSDEVIIAAVQRNCPELEEEQVIRTASDVKLELILRHGNGVIARNDATSGFAYSAFDAGPQQYYL</sequence>
<dbReference type="Proteomes" id="UP000053660">
    <property type="component" value="Unassembled WGS sequence"/>
</dbReference>
<gene>
    <name evidence="1" type="ORF">OESDEN_09488</name>
</gene>
<protein>
    <submittedName>
        <fullName evidence="1">Uncharacterized protein</fullName>
    </submittedName>
</protein>
<accession>A0A0B1T0D2</accession>
<evidence type="ECO:0000313" key="2">
    <source>
        <dbReference type="Proteomes" id="UP000053660"/>
    </source>
</evidence>